<dbReference type="Pfam" id="PF13416">
    <property type="entry name" value="SBP_bac_8"/>
    <property type="match status" value="1"/>
</dbReference>
<dbReference type="InterPro" id="IPR050490">
    <property type="entry name" value="Bact_solute-bd_prot1"/>
</dbReference>
<sequence>MTAQEIGDYNDIVTKLQAAIPAKRYPDVVLLEITRYGLFAEKGILENLTPYLDKDPLKEQLYDFALDVGKYKGSNYVIPFNSSTPVIYYNKALLRAAGLPDTVPLKNFNDLLGAAKTVQEKLGAQGKFGISPMGQFARWGIVMSNDSDLIDPVSNDVIVDSPKTIAAYEWMADLVRKYKVASVDGITDENAAKAQFTAGNVAINLDSTGVFGGFKKALGDDLGVAPFPCEAVCRVPIGGAGIGIISMIDVEKKKAAYDFISYMASPEANAIWFAATGYLPINKKTLDVKVAADAANKDEGITVSIKQIDYARGRPRPPVVTWMRKMEYGVWESVALGQKQVPEALKELAAQTKAQTD</sequence>
<keyword evidence="5" id="KW-1185">Reference proteome</keyword>
<dbReference type="SUPFAM" id="SSF53850">
    <property type="entry name" value="Periplasmic binding protein-like II"/>
    <property type="match status" value="1"/>
</dbReference>
<evidence type="ECO:0000256" key="1">
    <source>
        <dbReference type="ARBA" id="ARBA00004418"/>
    </source>
</evidence>
<dbReference type="Gene3D" id="3.40.190.10">
    <property type="entry name" value="Periplasmic binding protein-like II"/>
    <property type="match status" value="1"/>
</dbReference>
<dbReference type="EMBL" id="JACHXN010000013">
    <property type="protein sequence ID" value="MBB3147659.1"/>
    <property type="molecule type" value="Genomic_DNA"/>
</dbReference>
<dbReference type="Proteomes" id="UP000554520">
    <property type="component" value="Unassembled WGS sequence"/>
</dbReference>
<name>A0A839UGK4_9HYPH</name>
<organism evidence="4 5">
    <name type="scientific">Phyllobacterium trifolii</name>
    <dbReference type="NCBI Taxonomy" id="300193"/>
    <lineage>
        <taxon>Bacteria</taxon>
        <taxon>Pseudomonadati</taxon>
        <taxon>Pseudomonadota</taxon>
        <taxon>Alphaproteobacteria</taxon>
        <taxon>Hyphomicrobiales</taxon>
        <taxon>Phyllobacteriaceae</taxon>
        <taxon>Phyllobacterium</taxon>
    </lineage>
</organism>
<evidence type="ECO:0000313" key="4">
    <source>
        <dbReference type="EMBL" id="MBB3147659.1"/>
    </source>
</evidence>
<comment type="caution">
    <text evidence="4">The sequence shown here is derived from an EMBL/GenBank/DDBJ whole genome shotgun (WGS) entry which is preliminary data.</text>
</comment>
<dbReference type="RefSeq" id="WP_312879902.1">
    <property type="nucleotide sequence ID" value="NZ_JACHXN010000013.1"/>
</dbReference>
<keyword evidence="3" id="KW-0574">Periplasm</keyword>
<reference evidence="4 5" key="1">
    <citation type="submission" date="2020-08" db="EMBL/GenBank/DDBJ databases">
        <title>Genomic Encyclopedia of Type Strains, Phase III (KMG-III): the genomes of soil and plant-associated and newly described type strains.</title>
        <authorList>
            <person name="Whitman W."/>
        </authorList>
    </citation>
    <scope>NUCLEOTIDE SEQUENCE [LARGE SCALE GENOMIC DNA]</scope>
    <source>
        <strain evidence="4 5">CECT 7015</strain>
    </source>
</reference>
<evidence type="ECO:0000313" key="5">
    <source>
        <dbReference type="Proteomes" id="UP000554520"/>
    </source>
</evidence>
<accession>A0A839UGK4</accession>
<gene>
    <name evidence="4" type="ORF">FHS21_004083</name>
</gene>
<dbReference type="GO" id="GO:0042597">
    <property type="term" value="C:periplasmic space"/>
    <property type="evidence" value="ECO:0007669"/>
    <property type="project" value="UniProtKB-SubCell"/>
</dbReference>
<dbReference type="AlphaFoldDB" id="A0A839UGK4"/>
<dbReference type="InterPro" id="IPR006059">
    <property type="entry name" value="SBP"/>
</dbReference>
<evidence type="ECO:0000256" key="2">
    <source>
        <dbReference type="ARBA" id="ARBA00008520"/>
    </source>
</evidence>
<dbReference type="PANTHER" id="PTHR43649">
    <property type="entry name" value="ARABINOSE-BINDING PROTEIN-RELATED"/>
    <property type="match status" value="1"/>
</dbReference>
<comment type="subcellular location">
    <subcellularLocation>
        <location evidence="1">Periplasm</location>
    </subcellularLocation>
</comment>
<evidence type="ECO:0000256" key="3">
    <source>
        <dbReference type="ARBA" id="ARBA00022764"/>
    </source>
</evidence>
<dbReference type="PANTHER" id="PTHR43649:SF30">
    <property type="entry name" value="ABC TRANSPORTER SUBSTRATE-BINDING PROTEIN"/>
    <property type="match status" value="1"/>
</dbReference>
<protein>
    <submittedName>
        <fullName evidence="4">sn-glycerol 3-phosphate transport system substrate-binding protein</fullName>
    </submittedName>
</protein>
<comment type="similarity">
    <text evidence="2">Belongs to the bacterial solute-binding protein 1 family.</text>
</comment>
<proteinExistence type="inferred from homology"/>